<reference evidence="5" key="1">
    <citation type="journal article" date="2016" name="Environ. Microbiol.">
        <title>The complete genome of a viable archaeum isolated from 123-million-year-old rock salt.</title>
        <authorList>
            <person name="Jaakkola S.T."/>
            <person name="Pfeiffer F."/>
            <person name="Ravantti J.J."/>
            <person name="Guo Q."/>
            <person name="Liu Y."/>
            <person name="Chen X."/>
            <person name="Ma H."/>
            <person name="Yang C."/>
            <person name="Oksanen H.M."/>
            <person name="Bamford D.H."/>
        </authorList>
    </citation>
    <scope>NUCLEOTIDE SEQUENCE</scope>
    <source>
        <strain evidence="5">JI20-1</strain>
    </source>
</reference>
<sequence>MAAAGIYARESSYLDRAVQLGVAGDRVISVSFPESAPADADTEHPLLDRVDAYFDGAEDDFDDVEVGLTVPTKQREVLEAVRNIPYGERVTVKRVLSMVPDTDPEDSDARETAREALASNPVPLFVPDHRVRDGPSGAPPEVADRLRALES</sequence>
<dbReference type="EMBL" id="LN831302">
    <property type="protein sequence ID" value="CQH48701.1"/>
    <property type="molecule type" value="Genomic_DNA"/>
</dbReference>
<dbReference type="Gene3D" id="1.10.10.10">
    <property type="entry name" value="Winged helix-like DNA-binding domain superfamily/Winged helix DNA-binding domain"/>
    <property type="match status" value="1"/>
</dbReference>
<evidence type="ECO:0000313" key="4">
    <source>
        <dbReference type="EMBL" id="CQH48701.1"/>
    </source>
</evidence>
<dbReference type="AlphaFoldDB" id="A0A0U5CVP7"/>
<dbReference type="STRING" id="1407499.HHUB_1450"/>
<evidence type="ECO:0000256" key="2">
    <source>
        <dbReference type="SAM" id="MobiDB-lite"/>
    </source>
</evidence>
<dbReference type="OrthoDB" id="372118at2157"/>
<dbReference type="GO" id="GO:0032259">
    <property type="term" value="P:methylation"/>
    <property type="evidence" value="ECO:0007669"/>
    <property type="project" value="UniProtKB-KW"/>
</dbReference>
<dbReference type="GeneID" id="26658137"/>
<dbReference type="KEGG" id="hhb:Hhub_1450"/>
<evidence type="ECO:0000259" key="3">
    <source>
        <dbReference type="Pfam" id="PF01035"/>
    </source>
</evidence>
<proteinExistence type="predicted"/>
<evidence type="ECO:0000313" key="5">
    <source>
        <dbReference type="Proteomes" id="UP000066737"/>
    </source>
</evidence>
<dbReference type="EC" id="2.1.1.63" evidence="4"/>
<organism evidence="4 5">
    <name type="scientific">Halobacterium hubeiense</name>
    <dbReference type="NCBI Taxonomy" id="1407499"/>
    <lineage>
        <taxon>Archaea</taxon>
        <taxon>Methanobacteriati</taxon>
        <taxon>Methanobacteriota</taxon>
        <taxon>Stenosarchaea group</taxon>
        <taxon>Halobacteria</taxon>
        <taxon>Halobacteriales</taxon>
        <taxon>Halobacteriaceae</taxon>
        <taxon>Halobacterium</taxon>
    </lineage>
</organism>
<dbReference type="GO" id="GO:0003908">
    <property type="term" value="F:methylated-DNA-[protein]-cysteine S-methyltransferase activity"/>
    <property type="evidence" value="ECO:0007669"/>
    <property type="project" value="UniProtKB-EC"/>
</dbReference>
<dbReference type="InterPro" id="IPR036217">
    <property type="entry name" value="MethylDNA_cys_MeTrfase_DNAb"/>
</dbReference>
<gene>
    <name evidence="4" type="primary">ogt</name>
    <name evidence="4" type="ORF">HHUB_1450</name>
</gene>
<protein>
    <submittedName>
        <fullName evidence="4">Probable methylated-DNA--protein-cysteine methyltransferase</fullName>
        <ecNumber evidence="4">2.1.1.63</ecNumber>
    </submittedName>
</protein>
<dbReference type="SUPFAM" id="SSF46767">
    <property type="entry name" value="Methylated DNA-protein cysteine methyltransferase, C-terminal domain"/>
    <property type="match status" value="1"/>
</dbReference>
<evidence type="ECO:0000256" key="1">
    <source>
        <dbReference type="ARBA" id="ARBA00022763"/>
    </source>
</evidence>
<feature type="compositionally biased region" description="Basic and acidic residues" evidence="2">
    <location>
        <begin position="142"/>
        <end position="151"/>
    </location>
</feature>
<dbReference type="Pfam" id="PF01035">
    <property type="entry name" value="DNA_binding_1"/>
    <property type="match status" value="1"/>
</dbReference>
<dbReference type="GO" id="GO:0006281">
    <property type="term" value="P:DNA repair"/>
    <property type="evidence" value="ECO:0007669"/>
    <property type="project" value="InterPro"/>
</dbReference>
<keyword evidence="5" id="KW-1185">Reference proteome</keyword>
<dbReference type="InterPro" id="IPR014048">
    <property type="entry name" value="MethylDNA_cys_MeTrfase_DNA-bd"/>
</dbReference>
<feature type="region of interest" description="Disordered" evidence="2">
    <location>
        <begin position="100"/>
        <end position="151"/>
    </location>
</feature>
<dbReference type="RefSeq" id="WP_059055781.1">
    <property type="nucleotide sequence ID" value="NZ_CEML01000002.1"/>
</dbReference>
<name>A0A0U5CVP7_9EURY</name>
<dbReference type="Proteomes" id="UP000066737">
    <property type="component" value="Chromosome I"/>
</dbReference>
<dbReference type="InterPro" id="IPR036388">
    <property type="entry name" value="WH-like_DNA-bd_sf"/>
</dbReference>
<keyword evidence="1" id="KW-0227">DNA damage</keyword>
<feature type="domain" description="Methylated-DNA-[protein]-cysteine S-methyltransferase DNA binding" evidence="3">
    <location>
        <begin position="74"/>
        <end position="131"/>
    </location>
</feature>
<keyword evidence="4" id="KW-0808">Transferase</keyword>
<accession>A0A0U5CVP7</accession>
<keyword evidence="4" id="KW-0489">Methyltransferase</keyword>